<dbReference type="OrthoDB" id="26525at2759"/>
<evidence type="ECO:0000259" key="2">
    <source>
        <dbReference type="PROSITE" id="PS50222"/>
    </source>
</evidence>
<sequence>MMKKFFDLYDTDGDGYFDWNDFERVLRKTGVRKRFSKSDIDEILAASDRNGDGKIDFAEYLNVDGHTVLHAIRWLFFEFDLKGEHFITRVKVESCLSKTDIELETTS</sequence>
<dbReference type="InterPro" id="IPR011992">
    <property type="entry name" value="EF-hand-dom_pair"/>
</dbReference>
<dbReference type="PROSITE" id="PS50222">
    <property type="entry name" value="EF_HAND_2"/>
    <property type="match status" value="2"/>
</dbReference>
<dbReference type="PROSITE" id="PS00018">
    <property type="entry name" value="EF_HAND_1"/>
    <property type="match status" value="1"/>
</dbReference>
<reference evidence="3 4" key="2">
    <citation type="journal article" date="2019" name="G3 (Bethesda)">
        <title>Hybrid Assembly of the Genome of the Entomopathogenic Nematode Steinernema carpocapsae Identifies the X-Chromosome.</title>
        <authorList>
            <person name="Serra L."/>
            <person name="Macchietto M."/>
            <person name="Macias-Munoz A."/>
            <person name="McGill C.J."/>
            <person name="Rodriguez I.M."/>
            <person name="Rodriguez B."/>
            <person name="Murad R."/>
            <person name="Mortazavi A."/>
        </authorList>
    </citation>
    <scope>NUCLEOTIDE SEQUENCE [LARGE SCALE GENOMIC DNA]</scope>
    <source>
        <strain evidence="3 4">ALL</strain>
    </source>
</reference>
<dbReference type="EMBL" id="AZBU02000006">
    <property type="protein sequence ID" value="TKR73343.1"/>
    <property type="molecule type" value="Genomic_DNA"/>
</dbReference>
<feature type="domain" description="EF-hand" evidence="2">
    <location>
        <begin position="35"/>
        <end position="70"/>
    </location>
</feature>
<dbReference type="Gene3D" id="1.10.238.10">
    <property type="entry name" value="EF-hand"/>
    <property type="match status" value="1"/>
</dbReference>
<dbReference type="InterPro" id="IPR018247">
    <property type="entry name" value="EF_Hand_1_Ca_BS"/>
</dbReference>
<reference evidence="3 4" key="1">
    <citation type="journal article" date="2015" name="Genome Biol.">
        <title>Comparative genomics of Steinernema reveals deeply conserved gene regulatory networks.</title>
        <authorList>
            <person name="Dillman A.R."/>
            <person name="Macchietto M."/>
            <person name="Porter C.F."/>
            <person name="Rogers A."/>
            <person name="Williams B."/>
            <person name="Antoshechkin I."/>
            <person name="Lee M.M."/>
            <person name="Goodwin Z."/>
            <person name="Lu X."/>
            <person name="Lewis E.E."/>
            <person name="Goodrich-Blair H."/>
            <person name="Stock S.P."/>
            <person name="Adams B.J."/>
            <person name="Sternberg P.W."/>
            <person name="Mortazavi A."/>
        </authorList>
    </citation>
    <scope>NUCLEOTIDE SEQUENCE [LARGE SCALE GENOMIC DNA]</scope>
    <source>
        <strain evidence="3 4">ALL</strain>
    </source>
</reference>
<dbReference type="Proteomes" id="UP000298663">
    <property type="component" value="Unassembled WGS sequence"/>
</dbReference>
<dbReference type="SUPFAM" id="SSF47473">
    <property type="entry name" value="EF-hand"/>
    <property type="match status" value="1"/>
</dbReference>
<dbReference type="GO" id="GO:0005509">
    <property type="term" value="F:calcium ion binding"/>
    <property type="evidence" value="ECO:0007669"/>
    <property type="project" value="InterPro"/>
</dbReference>
<keyword evidence="1" id="KW-0106">Calcium</keyword>
<dbReference type="Pfam" id="PF13499">
    <property type="entry name" value="EF-hand_7"/>
    <property type="match status" value="1"/>
</dbReference>
<feature type="domain" description="EF-hand" evidence="2">
    <location>
        <begin position="1"/>
        <end position="32"/>
    </location>
</feature>
<evidence type="ECO:0000313" key="3">
    <source>
        <dbReference type="EMBL" id="TKR73343.1"/>
    </source>
</evidence>
<proteinExistence type="predicted"/>
<dbReference type="SMART" id="SM00054">
    <property type="entry name" value="EFh"/>
    <property type="match status" value="2"/>
</dbReference>
<dbReference type="CDD" id="cd00051">
    <property type="entry name" value="EFh"/>
    <property type="match status" value="1"/>
</dbReference>
<dbReference type="InterPro" id="IPR002048">
    <property type="entry name" value="EF_hand_dom"/>
</dbReference>
<gene>
    <name evidence="3" type="ORF">L596_020662</name>
</gene>
<keyword evidence="4" id="KW-1185">Reference proteome</keyword>
<dbReference type="STRING" id="34508.A0A4U5MUZ4"/>
<accession>A0A4U5MUZ4</accession>
<evidence type="ECO:0000256" key="1">
    <source>
        <dbReference type="ARBA" id="ARBA00022837"/>
    </source>
</evidence>
<comment type="caution">
    <text evidence="3">The sequence shown here is derived from an EMBL/GenBank/DDBJ whole genome shotgun (WGS) entry which is preliminary data.</text>
</comment>
<protein>
    <recommendedName>
        <fullName evidence="2">EF-hand domain-containing protein</fullName>
    </recommendedName>
</protein>
<evidence type="ECO:0000313" key="4">
    <source>
        <dbReference type="Proteomes" id="UP000298663"/>
    </source>
</evidence>
<name>A0A4U5MUZ4_STECR</name>
<organism evidence="3 4">
    <name type="scientific">Steinernema carpocapsae</name>
    <name type="common">Entomopathogenic nematode</name>
    <dbReference type="NCBI Taxonomy" id="34508"/>
    <lineage>
        <taxon>Eukaryota</taxon>
        <taxon>Metazoa</taxon>
        <taxon>Ecdysozoa</taxon>
        <taxon>Nematoda</taxon>
        <taxon>Chromadorea</taxon>
        <taxon>Rhabditida</taxon>
        <taxon>Tylenchina</taxon>
        <taxon>Panagrolaimomorpha</taxon>
        <taxon>Strongyloidoidea</taxon>
        <taxon>Steinernematidae</taxon>
        <taxon>Steinernema</taxon>
    </lineage>
</organism>
<dbReference type="AlphaFoldDB" id="A0A4U5MUZ4"/>